<dbReference type="GeneID" id="64347339"/>
<evidence type="ECO:0000313" key="1">
    <source>
        <dbReference type="EMBL" id="TDL42757.1"/>
    </source>
</evidence>
<accession>A0A4R5YET4</accession>
<sequence>MGSTPAPPRVAPVIGGLPIGPVGPGEPGWYVALRAGTCDHDSLAGASAQDAASLLCRAAVTNDEALWSQGAAALAAAPLPQSCHDVAAVAMLQRLVQFHRDHPEDVPVLVDTPGTACPLSITGLATAPDEAGESALPVPPCGGVPVHLRGNVQDRALPVGSVQFVTVGPTPVPIQWASTGPFFVAPPAPVPESGGSLPVALSGSGYVLEDPALSTVALDYAPGTTACPAPGS</sequence>
<evidence type="ECO:0000313" key="2">
    <source>
        <dbReference type="Proteomes" id="UP000295163"/>
    </source>
</evidence>
<dbReference type="Proteomes" id="UP000295163">
    <property type="component" value="Unassembled WGS sequence"/>
</dbReference>
<gene>
    <name evidence="1" type="ORF">E2R59_07915</name>
</gene>
<protein>
    <submittedName>
        <fullName evidence="1">Uncharacterized protein</fullName>
    </submittedName>
</protein>
<dbReference type="RefSeq" id="WP_133410060.1">
    <property type="nucleotide sequence ID" value="NZ_SMZT01000003.1"/>
</dbReference>
<dbReference type="EMBL" id="SMZT01000003">
    <property type="protein sequence ID" value="TDL42757.1"/>
    <property type="molecule type" value="Genomic_DNA"/>
</dbReference>
<proteinExistence type="predicted"/>
<name>A0A4R5YET4_KOCRO</name>
<dbReference type="AlphaFoldDB" id="A0A4R5YET4"/>
<reference evidence="1 2" key="1">
    <citation type="submission" date="2019-03" db="EMBL/GenBank/DDBJ databases">
        <title>Genome Sequencing and Assembly of Various Microbes Isolated from Partially Reclaimed Soil and Acid Mine Drainage (AMD) Site.</title>
        <authorList>
            <person name="Steinbock B."/>
            <person name="Bechtold R."/>
            <person name="Sevigny J.L."/>
            <person name="Thomas D."/>
            <person name="Cuthill L.R."/>
            <person name="Aveiro Johannsen E.J."/>
            <person name="Thomas K."/>
            <person name="Ghosh A."/>
        </authorList>
    </citation>
    <scope>NUCLEOTIDE SEQUENCE [LARGE SCALE GENOMIC DNA]</scope>
    <source>
        <strain evidence="1 2">S-A3</strain>
    </source>
</reference>
<organism evidence="1 2">
    <name type="scientific">Kocuria rosea</name>
    <name type="common">Deinococcus erythromyxa</name>
    <name type="synonym">Micrococcus rubens</name>
    <dbReference type="NCBI Taxonomy" id="1275"/>
    <lineage>
        <taxon>Bacteria</taxon>
        <taxon>Bacillati</taxon>
        <taxon>Actinomycetota</taxon>
        <taxon>Actinomycetes</taxon>
        <taxon>Micrococcales</taxon>
        <taxon>Micrococcaceae</taxon>
        <taxon>Kocuria</taxon>
    </lineage>
</organism>
<comment type="caution">
    <text evidence="1">The sequence shown here is derived from an EMBL/GenBank/DDBJ whole genome shotgun (WGS) entry which is preliminary data.</text>
</comment>